<name>M1WKY0_PSEP2</name>
<dbReference type="HOGENOM" id="CLU_000445_89_20_7"/>
<feature type="domain" description="Histidine kinase" evidence="6">
    <location>
        <begin position="534"/>
        <end position="757"/>
    </location>
</feature>
<dbReference type="eggNOG" id="COG3852">
    <property type="taxonomic scope" value="Bacteria"/>
</dbReference>
<reference evidence="10" key="2">
    <citation type="journal article" date="2013" name="Stand. Genomic Sci.">
        <title>Complete genome sequence of Desulfocapsa sulfexigens, a marine deltaproteobacterium specialized in disproportionating inorganic sulfur compounds.</title>
        <authorList>
            <person name="Finster K.W."/>
            <person name="Kjeldsen K.U."/>
            <person name="Kube M."/>
            <person name="Reinhardt R."/>
            <person name="Mussmann M."/>
            <person name="Amann R."/>
            <person name="Schreiber L."/>
        </authorList>
    </citation>
    <scope>NUCLEOTIDE SEQUENCE [LARGE SCALE GENOMIC DNA]</scope>
    <source>
        <strain evidence="10">DSM 10523 / SB164P1</strain>
    </source>
</reference>
<dbReference type="Proteomes" id="UP000011724">
    <property type="component" value="Chromosome"/>
</dbReference>
<keyword evidence="10" id="KW-1185">Reference proteome</keyword>
<accession>M1WKY0</accession>
<dbReference type="BioCyc" id="DPIE1322246:BN4_RS15840-MONOMER"/>
<dbReference type="InterPro" id="IPR011006">
    <property type="entry name" value="CheY-like_superfamily"/>
</dbReference>
<proteinExistence type="predicted"/>
<feature type="modified residue" description="4-aspartylphosphate" evidence="4">
    <location>
        <position position="827"/>
    </location>
</feature>
<dbReference type="Pfam" id="PF04392">
    <property type="entry name" value="ABC_sub_bind"/>
    <property type="match status" value="1"/>
</dbReference>
<organism evidence="9 10">
    <name type="scientific">Pseudodesulfovibrio piezophilus (strain DSM 21447 / JCM 15486 / C1TLV30)</name>
    <name type="common">Desulfovibrio piezophilus</name>
    <dbReference type="NCBI Taxonomy" id="1322246"/>
    <lineage>
        <taxon>Bacteria</taxon>
        <taxon>Pseudomonadati</taxon>
        <taxon>Thermodesulfobacteriota</taxon>
        <taxon>Desulfovibrionia</taxon>
        <taxon>Desulfovibrionales</taxon>
        <taxon>Desulfovibrionaceae</taxon>
    </lineage>
</organism>
<evidence type="ECO:0000313" key="10">
    <source>
        <dbReference type="Proteomes" id="UP000011724"/>
    </source>
</evidence>
<dbReference type="NCBIfam" id="TIGR00229">
    <property type="entry name" value="sensory_box"/>
    <property type="match status" value="1"/>
</dbReference>
<dbReference type="InterPro" id="IPR036890">
    <property type="entry name" value="HATPase_C_sf"/>
</dbReference>
<dbReference type="Pfam" id="PF00072">
    <property type="entry name" value="Response_reg"/>
    <property type="match status" value="1"/>
</dbReference>
<dbReference type="InterPro" id="IPR000014">
    <property type="entry name" value="PAS"/>
</dbReference>
<dbReference type="GO" id="GO:0000155">
    <property type="term" value="F:phosphorelay sensor kinase activity"/>
    <property type="evidence" value="ECO:0007669"/>
    <property type="project" value="InterPro"/>
</dbReference>
<dbReference type="CDD" id="cd00082">
    <property type="entry name" value="HisKA"/>
    <property type="match status" value="1"/>
</dbReference>
<keyword evidence="9" id="KW-0418">Kinase</keyword>
<evidence type="ECO:0000256" key="2">
    <source>
        <dbReference type="ARBA" id="ARBA00012438"/>
    </source>
</evidence>
<evidence type="ECO:0000256" key="3">
    <source>
        <dbReference type="ARBA" id="ARBA00022553"/>
    </source>
</evidence>
<dbReference type="InterPro" id="IPR003661">
    <property type="entry name" value="HisK_dim/P_dom"/>
</dbReference>
<dbReference type="SMART" id="SM00387">
    <property type="entry name" value="HATPase_c"/>
    <property type="match status" value="1"/>
</dbReference>
<gene>
    <name evidence="9" type="ordered locus">BN4_20319</name>
</gene>
<evidence type="ECO:0000259" key="6">
    <source>
        <dbReference type="PROSITE" id="PS50109"/>
    </source>
</evidence>
<evidence type="ECO:0000313" key="9">
    <source>
        <dbReference type="EMBL" id="CCH50381.1"/>
    </source>
</evidence>
<dbReference type="InterPro" id="IPR013656">
    <property type="entry name" value="PAS_4"/>
</dbReference>
<keyword evidence="5" id="KW-0812">Transmembrane</keyword>
<sequence length="894" mass="99166">MESRIITRDSEKEVGMPMKIMIKFCLFLVLTCLVPNGAQAEKAKKNVLYLNSYHDGYQWSDSIMDGVRSILDESEFKINLQVEYMDFKRYEHDAVSGMLLRLYKEKFAHEAFDVVMAVDDDAFMFASEFRNELFPGVPLVFCGVNDLKDGALKQGNVTGLVENFNLMQTLDVALKLHPDKRRMIVVGDTSTAGLAIKQQVEHGVEKYQPHLEVEYWTRLTLAEVLERVKVLPSDTFLFFIPYYQTIGGRFYTAEDVMAAIYRHSAVPIYTAWEFLLGNGAVGGRMLSGFKHGQQAASVALRILKGESADSIPVFKEPTGEYVFDYQVLWRLGITEELLPPNSRLINAPSPFYELPKELFWTIIVSFVLLLVVMAFLVTTMTERRKVERKIKDQLAFQETLMDAVPQLVSWKDRQGIYLGTNRAFAEFFGGEGSGNGVNWLAKNDTRDPEHVAWATGADLTVLSQGVGLRKVRRKLMDANGNHAWLEINKVPIHDQAGAIVGVLSTAENITKERNLEKQLLQSQKMEAIGTLAGGIAHDFNNILTSIINSTELAVGDVDSDSVTSKDLQRVLKAARRGGRVVKQILAFSRPSTEGFRSTDVGSVVSEVLGLLEASMPSNIRVRSSIAPMLDFVRADPTQLHQVAMNLCTNSFHALRGKGGIIEVRVDQAVLAKEDARILGLAPGEYVRMSIEDNGPGIPPEIIDKIFDPFFSTKDKTEGTGLGLSVVHGIIRSHGGGLQVTGRTGGGTVFEIYLPKVDKSDVELPSSGTFTIPGWAHVLFVEDDYDQLHTTPRLLRTMGYEVTAIRDPEEAIVRVKGMPHIFDLLITDYDMPGMSGTQLAIEVAHHVPNMPIILVSGREDAATAAAHLPNIRQVVIKPYDKDDLSEAISAVMNSK</sequence>
<dbReference type="PROSITE" id="PS50113">
    <property type="entry name" value="PAC"/>
    <property type="match status" value="1"/>
</dbReference>
<dbReference type="SMART" id="SM00388">
    <property type="entry name" value="HisKA"/>
    <property type="match status" value="1"/>
</dbReference>
<dbReference type="PROSITE" id="PS50110">
    <property type="entry name" value="RESPONSE_REGULATORY"/>
    <property type="match status" value="1"/>
</dbReference>
<dbReference type="Pfam" id="PF08448">
    <property type="entry name" value="PAS_4"/>
    <property type="match status" value="1"/>
</dbReference>
<dbReference type="InterPro" id="IPR003594">
    <property type="entry name" value="HATPase_dom"/>
</dbReference>
<dbReference type="AlphaFoldDB" id="M1WKY0"/>
<dbReference type="Gene3D" id="3.30.565.10">
    <property type="entry name" value="Histidine kinase-like ATPase, C-terminal domain"/>
    <property type="match status" value="1"/>
</dbReference>
<dbReference type="KEGG" id="dpi:BN4_20319"/>
<protein>
    <recommendedName>
        <fullName evidence="2">histidine kinase</fullName>
        <ecNumber evidence="2">2.7.13.3</ecNumber>
    </recommendedName>
</protein>
<dbReference type="CDD" id="cd00156">
    <property type="entry name" value="REC"/>
    <property type="match status" value="1"/>
</dbReference>
<dbReference type="PROSITE" id="PS50109">
    <property type="entry name" value="HIS_KIN"/>
    <property type="match status" value="1"/>
</dbReference>
<dbReference type="Pfam" id="PF02518">
    <property type="entry name" value="HATPase_c"/>
    <property type="match status" value="1"/>
</dbReference>
<dbReference type="STRING" id="1322246.BN4_20319"/>
<dbReference type="InterPro" id="IPR005467">
    <property type="entry name" value="His_kinase_dom"/>
</dbReference>
<dbReference type="InterPro" id="IPR036097">
    <property type="entry name" value="HisK_dim/P_sf"/>
</dbReference>
<dbReference type="SUPFAM" id="SSF47384">
    <property type="entry name" value="Homodimeric domain of signal transducing histidine kinase"/>
    <property type="match status" value="1"/>
</dbReference>
<dbReference type="Gene3D" id="1.10.287.130">
    <property type="match status" value="1"/>
</dbReference>
<dbReference type="SUPFAM" id="SSF52172">
    <property type="entry name" value="CheY-like"/>
    <property type="match status" value="1"/>
</dbReference>
<dbReference type="SUPFAM" id="SSF55874">
    <property type="entry name" value="ATPase domain of HSP90 chaperone/DNA topoisomerase II/histidine kinase"/>
    <property type="match status" value="1"/>
</dbReference>
<feature type="domain" description="Response regulatory" evidence="7">
    <location>
        <begin position="776"/>
        <end position="891"/>
    </location>
</feature>
<dbReference type="Pfam" id="PF00512">
    <property type="entry name" value="HisKA"/>
    <property type="match status" value="1"/>
</dbReference>
<evidence type="ECO:0000256" key="4">
    <source>
        <dbReference type="PROSITE-ProRule" id="PRU00169"/>
    </source>
</evidence>
<dbReference type="InterPro" id="IPR001789">
    <property type="entry name" value="Sig_transdc_resp-reg_receiver"/>
</dbReference>
<dbReference type="SMART" id="SM00448">
    <property type="entry name" value="REC"/>
    <property type="match status" value="1"/>
</dbReference>
<keyword evidence="3 4" id="KW-0597">Phosphoprotein</keyword>
<dbReference type="Gene3D" id="3.30.450.20">
    <property type="entry name" value="PAS domain"/>
    <property type="match status" value="1"/>
</dbReference>
<reference evidence="9 10" key="1">
    <citation type="journal article" date="2013" name="PLoS ONE">
        <title>The first genomic and proteomic characterization of a deep-sea sulfate reducer: insights into the piezophilic lifestyle of Desulfovibrio piezophilus.</title>
        <authorList>
            <person name="Pradel N."/>
            <person name="Ji B."/>
            <person name="Gimenez G."/>
            <person name="Talla E."/>
            <person name="Lenoble P."/>
            <person name="Garel M."/>
            <person name="Tamburini C."/>
            <person name="Fourquet P."/>
            <person name="Lebrun R."/>
            <person name="Bertin P."/>
            <person name="Denis Y."/>
            <person name="Pophillat M."/>
            <person name="Barbe V."/>
            <person name="Ollivier B."/>
            <person name="Dolla A."/>
        </authorList>
    </citation>
    <scope>NUCLEOTIDE SEQUENCE [LARGE SCALE GENOMIC DNA]</scope>
    <source>
        <strain evidence="10">DSM 10523 / SB164P1</strain>
    </source>
</reference>
<dbReference type="PANTHER" id="PTHR43065">
    <property type="entry name" value="SENSOR HISTIDINE KINASE"/>
    <property type="match status" value="1"/>
</dbReference>
<evidence type="ECO:0000256" key="1">
    <source>
        <dbReference type="ARBA" id="ARBA00000085"/>
    </source>
</evidence>
<dbReference type="EMBL" id="FO203427">
    <property type="protein sequence ID" value="CCH50381.1"/>
    <property type="molecule type" value="Genomic_DNA"/>
</dbReference>
<dbReference type="Gene3D" id="3.40.50.2300">
    <property type="match status" value="3"/>
</dbReference>
<feature type="domain" description="PAC" evidence="8">
    <location>
        <begin position="469"/>
        <end position="521"/>
    </location>
</feature>
<comment type="catalytic activity">
    <reaction evidence="1">
        <text>ATP + protein L-histidine = ADP + protein N-phospho-L-histidine.</text>
        <dbReference type="EC" id="2.7.13.3"/>
    </reaction>
</comment>
<keyword evidence="5" id="KW-0472">Membrane</keyword>
<dbReference type="InterPro" id="IPR000700">
    <property type="entry name" value="PAS-assoc_C"/>
</dbReference>
<dbReference type="EC" id="2.7.13.3" evidence="2"/>
<dbReference type="InterPro" id="IPR035965">
    <property type="entry name" value="PAS-like_dom_sf"/>
</dbReference>
<evidence type="ECO:0000259" key="8">
    <source>
        <dbReference type="PROSITE" id="PS50113"/>
    </source>
</evidence>
<dbReference type="InterPro" id="IPR004358">
    <property type="entry name" value="Sig_transdc_His_kin-like_C"/>
</dbReference>
<evidence type="ECO:0000256" key="5">
    <source>
        <dbReference type="SAM" id="Phobius"/>
    </source>
</evidence>
<keyword evidence="9" id="KW-0808">Transferase</keyword>
<dbReference type="InterPro" id="IPR007487">
    <property type="entry name" value="ABC_transpt-TYRBP-like"/>
</dbReference>
<dbReference type="PATRIC" id="fig|879567.3.peg.3409"/>
<dbReference type="PANTHER" id="PTHR43065:SF42">
    <property type="entry name" value="TWO-COMPONENT SENSOR PPRA"/>
    <property type="match status" value="1"/>
</dbReference>
<keyword evidence="5" id="KW-1133">Transmembrane helix</keyword>
<dbReference type="PRINTS" id="PR00344">
    <property type="entry name" value="BCTRLSENSOR"/>
</dbReference>
<feature type="transmembrane region" description="Helical" evidence="5">
    <location>
        <begin position="358"/>
        <end position="381"/>
    </location>
</feature>
<evidence type="ECO:0000259" key="7">
    <source>
        <dbReference type="PROSITE" id="PS50110"/>
    </source>
</evidence>
<dbReference type="SUPFAM" id="SSF55785">
    <property type="entry name" value="PYP-like sensor domain (PAS domain)"/>
    <property type="match status" value="1"/>
</dbReference>